<dbReference type="InterPro" id="IPR013087">
    <property type="entry name" value="Znf_C2H2_type"/>
</dbReference>
<keyword evidence="5" id="KW-1185">Reference proteome</keyword>
<accession>A0ABN7RLY7</accession>
<protein>
    <submittedName>
        <fullName evidence="4">Oidioi.mRNA.OKI2018_I69.PAR.g9719.t1.cds</fullName>
    </submittedName>
</protein>
<feature type="region of interest" description="Disordered" evidence="2">
    <location>
        <begin position="292"/>
        <end position="329"/>
    </location>
</feature>
<keyword evidence="1" id="KW-0479">Metal-binding</keyword>
<feature type="compositionally biased region" description="Low complexity" evidence="2">
    <location>
        <begin position="121"/>
        <end position="130"/>
    </location>
</feature>
<evidence type="ECO:0000313" key="5">
    <source>
        <dbReference type="Proteomes" id="UP001158576"/>
    </source>
</evidence>
<dbReference type="EMBL" id="OU015568">
    <property type="protein sequence ID" value="CAG5080845.1"/>
    <property type="molecule type" value="Genomic_DNA"/>
</dbReference>
<organism evidence="4 5">
    <name type="scientific">Oikopleura dioica</name>
    <name type="common">Tunicate</name>
    <dbReference type="NCBI Taxonomy" id="34765"/>
    <lineage>
        <taxon>Eukaryota</taxon>
        <taxon>Metazoa</taxon>
        <taxon>Chordata</taxon>
        <taxon>Tunicata</taxon>
        <taxon>Appendicularia</taxon>
        <taxon>Copelata</taxon>
        <taxon>Oikopleuridae</taxon>
        <taxon>Oikopleura</taxon>
    </lineage>
</organism>
<reference evidence="4 5" key="1">
    <citation type="submission" date="2021-04" db="EMBL/GenBank/DDBJ databases">
        <authorList>
            <person name="Bliznina A."/>
        </authorList>
    </citation>
    <scope>NUCLEOTIDE SEQUENCE [LARGE SCALE GENOMIC DNA]</scope>
</reference>
<keyword evidence="1" id="KW-0862">Zinc</keyword>
<dbReference type="PROSITE" id="PS00028">
    <property type="entry name" value="ZINC_FINGER_C2H2_1"/>
    <property type="match status" value="1"/>
</dbReference>
<keyword evidence="1" id="KW-0863">Zinc-finger</keyword>
<feature type="compositionally biased region" description="Polar residues" evidence="2">
    <location>
        <begin position="169"/>
        <end position="187"/>
    </location>
</feature>
<evidence type="ECO:0000256" key="1">
    <source>
        <dbReference type="PROSITE-ProRule" id="PRU00042"/>
    </source>
</evidence>
<dbReference type="Proteomes" id="UP001158576">
    <property type="component" value="Chromosome PAR"/>
</dbReference>
<feature type="domain" description="C2H2-type" evidence="3">
    <location>
        <begin position="59"/>
        <end position="87"/>
    </location>
</feature>
<sequence length="443" mass="49132">MVLESGSDSFQIRIPGEHLVSKPNKKETVERVMKTEQSEEDKVMHSTRYNAGERYNLLIMCPYCSRRYAYKETMQHHIHAVHTAADGTIKDPISVFRGGESSSSSLLSEATVTEEDEDETGPTVEPTVTVKQEPIDEESNVEVIETPELQAEILPSKSLPILKPKINLKNLSRPSSNNNKTPSQQPRVVQKKRTPDWKSMPVTGINNKTDHRSKFKIYNKKTMKLVGKDGKLIDFVYMSNASKLNGQKVFYANRVGRPLPQNQAQPDSETATVMEFAEGESPLIKSEYIDPDDEPCTVTAFTDSEGEDDDDGQSNSVSQTLPEKVPQINVQQTPIFTRSKPTLVPSQKSLPVLAPKPTVENQYWKTIAVEKTGGRGPTKRPRIPPPVIPETLAQSKQTATKSALKVKVGKTVLLKSATVPVKIGRISGFKIAKPLSIKKTPTC</sequence>
<evidence type="ECO:0000256" key="2">
    <source>
        <dbReference type="SAM" id="MobiDB-lite"/>
    </source>
</evidence>
<evidence type="ECO:0000259" key="3">
    <source>
        <dbReference type="PROSITE" id="PS50157"/>
    </source>
</evidence>
<name>A0ABN7RLY7_OIKDI</name>
<dbReference type="PROSITE" id="PS50157">
    <property type="entry name" value="ZINC_FINGER_C2H2_2"/>
    <property type="match status" value="1"/>
</dbReference>
<feature type="region of interest" description="Disordered" evidence="2">
    <location>
        <begin position="97"/>
        <end position="139"/>
    </location>
</feature>
<evidence type="ECO:0000313" key="4">
    <source>
        <dbReference type="EMBL" id="CAG5080845.1"/>
    </source>
</evidence>
<gene>
    <name evidence="4" type="ORF">OKIOD_LOCUS1277</name>
</gene>
<proteinExistence type="predicted"/>
<feature type="region of interest" description="Disordered" evidence="2">
    <location>
        <begin position="166"/>
        <end position="208"/>
    </location>
</feature>
<feature type="compositionally biased region" description="Low complexity" evidence="2">
    <location>
        <begin position="98"/>
        <end position="111"/>
    </location>
</feature>